<comment type="caution">
    <text evidence="2">The sequence shown here is derived from an EMBL/GenBank/DDBJ whole genome shotgun (WGS) entry which is preliminary data.</text>
</comment>
<dbReference type="Gene3D" id="3.30.420.10">
    <property type="entry name" value="Ribonuclease H-like superfamily/Ribonuclease H"/>
    <property type="match status" value="1"/>
</dbReference>
<protein>
    <submittedName>
        <fullName evidence="2">Uncharacterized protein</fullName>
    </submittedName>
</protein>
<sequence>MILLTNLSALEFQVIDHMKQLAFTQRKELDHLKYMKKQELKKLKQLQAAELNDFDKLPGLNLHKPRYTEQTLTNKIENVGMRYNAAAKINKIYRNITEILKQDSLYFDTVLRTLEVKSVVQSCASIKQTRIGQETTEDLANIKEEYEILEHEVKGNMCQRDLAVQSLRGEVHHLYRECLGLVRVKSDRDIQKQRPTESELDLPKDLERLEDILSEIEAVTHGSTYDDIFPRHEEEEARILGEIEFQEKREGTMEVTIKERRDLLAAIRSSLQVIYEMVSRVNTESEDKVADLEQLLIVKPSTLPVPSSPMLDDDGAPSHFYLEVREYLNEHLPQRWCGRASNNDRRVLRWPPRSPDLTPCDFFLWRFVKDQVYVPPLPVNLEELNNRIRAAVARVDRDMLQRVWQELRLPSGCLLRNARSINRAELYKAMVELNIPKKLMRLVKTCMDDSQCQIKIQSELSDLFQTTKGLRQGDSPALLEDLDDIEDPNVPTRADIKKTDQMDMQLGSANTKSGNPNNQGKRI</sequence>
<dbReference type="EMBL" id="JAJSOF020000019">
    <property type="protein sequence ID" value="KAJ4438997.1"/>
    <property type="molecule type" value="Genomic_DNA"/>
</dbReference>
<dbReference type="Proteomes" id="UP001148838">
    <property type="component" value="Unassembled WGS sequence"/>
</dbReference>
<dbReference type="PANTHER" id="PTHR47326:SF1">
    <property type="entry name" value="HTH PSQ-TYPE DOMAIN-CONTAINING PROTEIN"/>
    <property type="match status" value="1"/>
</dbReference>
<accession>A0ABQ8SZ82</accession>
<evidence type="ECO:0000256" key="1">
    <source>
        <dbReference type="SAM" id="MobiDB-lite"/>
    </source>
</evidence>
<keyword evidence="3" id="KW-1185">Reference proteome</keyword>
<dbReference type="PANTHER" id="PTHR47326">
    <property type="entry name" value="TRANSPOSABLE ELEMENT TC3 TRANSPOSASE-LIKE PROTEIN"/>
    <property type="match status" value="1"/>
</dbReference>
<feature type="compositionally biased region" description="Polar residues" evidence="1">
    <location>
        <begin position="507"/>
        <end position="523"/>
    </location>
</feature>
<feature type="region of interest" description="Disordered" evidence="1">
    <location>
        <begin position="499"/>
        <end position="523"/>
    </location>
</feature>
<gene>
    <name evidence="2" type="ORF">ANN_14952</name>
</gene>
<proteinExistence type="predicted"/>
<reference evidence="2 3" key="1">
    <citation type="journal article" date="2022" name="Allergy">
        <title>Genome assembly and annotation of Periplaneta americana reveal a comprehensive cockroach allergen profile.</title>
        <authorList>
            <person name="Wang L."/>
            <person name="Xiong Q."/>
            <person name="Saelim N."/>
            <person name="Wang L."/>
            <person name="Nong W."/>
            <person name="Wan A.T."/>
            <person name="Shi M."/>
            <person name="Liu X."/>
            <person name="Cao Q."/>
            <person name="Hui J.H.L."/>
            <person name="Sookrung N."/>
            <person name="Leung T.F."/>
            <person name="Tungtrongchitr A."/>
            <person name="Tsui S.K.W."/>
        </authorList>
    </citation>
    <scope>NUCLEOTIDE SEQUENCE [LARGE SCALE GENOMIC DNA]</scope>
    <source>
        <strain evidence="2">PWHHKU_190912</strain>
    </source>
</reference>
<evidence type="ECO:0000313" key="2">
    <source>
        <dbReference type="EMBL" id="KAJ4438997.1"/>
    </source>
</evidence>
<name>A0ABQ8SZ82_PERAM</name>
<organism evidence="2 3">
    <name type="scientific">Periplaneta americana</name>
    <name type="common">American cockroach</name>
    <name type="synonym">Blatta americana</name>
    <dbReference type="NCBI Taxonomy" id="6978"/>
    <lineage>
        <taxon>Eukaryota</taxon>
        <taxon>Metazoa</taxon>
        <taxon>Ecdysozoa</taxon>
        <taxon>Arthropoda</taxon>
        <taxon>Hexapoda</taxon>
        <taxon>Insecta</taxon>
        <taxon>Pterygota</taxon>
        <taxon>Neoptera</taxon>
        <taxon>Polyneoptera</taxon>
        <taxon>Dictyoptera</taxon>
        <taxon>Blattodea</taxon>
        <taxon>Blattoidea</taxon>
        <taxon>Blattidae</taxon>
        <taxon>Blattinae</taxon>
        <taxon>Periplaneta</taxon>
    </lineage>
</organism>
<evidence type="ECO:0000313" key="3">
    <source>
        <dbReference type="Proteomes" id="UP001148838"/>
    </source>
</evidence>
<dbReference type="InterPro" id="IPR036397">
    <property type="entry name" value="RNaseH_sf"/>
</dbReference>